<comment type="caution">
    <text evidence="2">The sequence shown here is derived from an EMBL/GenBank/DDBJ whole genome shotgun (WGS) entry which is preliminary data.</text>
</comment>
<evidence type="ECO:0000313" key="2">
    <source>
        <dbReference type="EMBL" id="KAJ7722128.1"/>
    </source>
</evidence>
<dbReference type="Proteomes" id="UP001215280">
    <property type="component" value="Unassembled WGS sequence"/>
</dbReference>
<dbReference type="EMBL" id="JARJLG010000261">
    <property type="protein sequence ID" value="KAJ7722128.1"/>
    <property type="molecule type" value="Genomic_DNA"/>
</dbReference>
<gene>
    <name evidence="2" type="ORF">DFH07DRAFT_783922</name>
</gene>
<feature type="compositionally biased region" description="Acidic residues" evidence="1">
    <location>
        <begin position="153"/>
        <end position="175"/>
    </location>
</feature>
<name>A0AAD7HJF3_9AGAR</name>
<dbReference type="AlphaFoldDB" id="A0AAD7HJF3"/>
<reference evidence="2" key="1">
    <citation type="submission" date="2023-03" db="EMBL/GenBank/DDBJ databases">
        <title>Massive genome expansion in bonnet fungi (Mycena s.s.) driven by repeated elements and novel gene families across ecological guilds.</title>
        <authorList>
            <consortium name="Lawrence Berkeley National Laboratory"/>
            <person name="Harder C.B."/>
            <person name="Miyauchi S."/>
            <person name="Viragh M."/>
            <person name="Kuo A."/>
            <person name="Thoen E."/>
            <person name="Andreopoulos B."/>
            <person name="Lu D."/>
            <person name="Skrede I."/>
            <person name="Drula E."/>
            <person name="Henrissat B."/>
            <person name="Morin E."/>
            <person name="Kohler A."/>
            <person name="Barry K."/>
            <person name="LaButti K."/>
            <person name="Morin E."/>
            <person name="Salamov A."/>
            <person name="Lipzen A."/>
            <person name="Mereny Z."/>
            <person name="Hegedus B."/>
            <person name="Baldrian P."/>
            <person name="Stursova M."/>
            <person name="Weitz H."/>
            <person name="Taylor A."/>
            <person name="Grigoriev I.V."/>
            <person name="Nagy L.G."/>
            <person name="Martin F."/>
            <person name="Kauserud H."/>
        </authorList>
    </citation>
    <scope>NUCLEOTIDE SEQUENCE</scope>
    <source>
        <strain evidence="2">CBHHK188m</strain>
    </source>
</reference>
<accession>A0AAD7HJF3</accession>
<sequence length="175" mass="19624">MFVGIVSSLFLSPHLTRPRRTLPASNLSQCTYHQVPCPALALSSSIQDSLVSSSSRLSPFPVPSIQMCAFPLRPMSLSPSSFKPWYPFPSCVYESHFKSLEEFKEHTEKYKLLGRILLRMHNVGRYHSGVQPIATVTTSTLSKEVLDAALREYEEDQPESDGDEDGELSDVDMQE</sequence>
<evidence type="ECO:0000313" key="3">
    <source>
        <dbReference type="Proteomes" id="UP001215280"/>
    </source>
</evidence>
<evidence type="ECO:0000256" key="1">
    <source>
        <dbReference type="SAM" id="MobiDB-lite"/>
    </source>
</evidence>
<keyword evidence="3" id="KW-1185">Reference proteome</keyword>
<proteinExistence type="predicted"/>
<feature type="region of interest" description="Disordered" evidence="1">
    <location>
        <begin position="152"/>
        <end position="175"/>
    </location>
</feature>
<protein>
    <submittedName>
        <fullName evidence="2">Uncharacterized protein</fullName>
    </submittedName>
</protein>
<organism evidence="2 3">
    <name type="scientific">Mycena maculata</name>
    <dbReference type="NCBI Taxonomy" id="230809"/>
    <lineage>
        <taxon>Eukaryota</taxon>
        <taxon>Fungi</taxon>
        <taxon>Dikarya</taxon>
        <taxon>Basidiomycota</taxon>
        <taxon>Agaricomycotina</taxon>
        <taxon>Agaricomycetes</taxon>
        <taxon>Agaricomycetidae</taxon>
        <taxon>Agaricales</taxon>
        <taxon>Marasmiineae</taxon>
        <taxon>Mycenaceae</taxon>
        <taxon>Mycena</taxon>
    </lineage>
</organism>